<organism evidence="2 3">
    <name type="scientific">Solanum commersonii</name>
    <name type="common">Commerson's wild potato</name>
    <name type="synonym">Commerson's nightshade</name>
    <dbReference type="NCBI Taxonomy" id="4109"/>
    <lineage>
        <taxon>Eukaryota</taxon>
        <taxon>Viridiplantae</taxon>
        <taxon>Streptophyta</taxon>
        <taxon>Embryophyta</taxon>
        <taxon>Tracheophyta</taxon>
        <taxon>Spermatophyta</taxon>
        <taxon>Magnoliopsida</taxon>
        <taxon>eudicotyledons</taxon>
        <taxon>Gunneridae</taxon>
        <taxon>Pentapetalae</taxon>
        <taxon>asterids</taxon>
        <taxon>lamiids</taxon>
        <taxon>Solanales</taxon>
        <taxon>Solanaceae</taxon>
        <taxon>Solanoideae</taxon>
        <taxon>Solaneae</taxon>
        <taxon>Solanum</taxon>
    </lineage>
</organism>
<gene>
    <name evidence="2" type="ORF">H5410_030558</name>
</gene>
<dbReference type="EMBL" id="JACXVP010000006">
    <property type="protein sequence ID" value="KAG5599188.1"/>
    <property type="molecule type" value="Genomic_DNA"/>
</dbReference>
<evidence type="ECO:0000259" key="1">
    <source>
        <dbReference type="Pfam" id="PF20167"/>
    </source>
</evidence>
<protein>
    <recommendedName>
        <fullName evidence="1">Putative plant transposon protein domain-containing protein</fullName>
    </recommendedName>
</protein>
<dbReference type="PANTHER" id="PTHR33180">
    <property type="entry name" value="PHOTOSYSTEM II CP43 REACTION CENTER PROTEIN"/>
    <property type="match status" value="1"/>
</dbReference>
<dbReference type="OrthoDB" id="1306244at2759"/>
<evidence type="ECO:0000313" key="3">
    <source>
        <dbReference type="Proteomes" id="UP000824120"/>
    </source>
</evidence>
<proteinExistence type="predicted"/>
<name>A0A9J5YJ18_SOLCO</name>
<keyword evidence="3" id="KW-1185">Reference proteome</keyword>
<dbReference type="InterPro" id="IPR046796">
    <property type="entry name" value="Transposase_32_dom"/>
</dbReference>
<dbReference type="Proteomes" id="UP000824120">
    <property type="component" value="Chromosome 6"/>
</dbReference>
<sequence>MKKWLAPLISNETTKWLTEGVSIEKKELNTAARSWFGFISSMIMPSQNESILRLAKAPCQGCIIEETRINLGTIIASEILMRARQSQTSLPFPVLITKLCEQA</sequence>
<dbReference type="Pfam" id="PF20167">
    <property type="entry name" value="Transposase_32"/>
    <property type="match status" value="1"/>
</dbReference>
<comment type="caution">
    <text evidence="2">The sequence shown here is derived from an EMBL/GenBank/DDBJ whole genome shotgun (WGS) entry which is preliminary data.</text>
</comment>
<feature type="domain" description="Putative plant transposon protein" evidence="1">
    <location>
        <begin position="5"/>
        <end position="103"/>
    </location>
</feature>
<reference evidence="2 3" key="1">
    <citation type="submission" date="2020-09" db="EMBL/GenBank/DDBJ databases">
        <title>De no assembly of potato wild relative species, Solanum commersonii.</title>
        <authorList>
            <person name="Cho K."/>
        </authorList>
    </citation>
    <scope>NUCLEOTIDE SEQUENCE [LARGE SCALE GENOMIC DNA]</scope>
    <source>
        <strain evidence="2">LZ3.2</strain>
        <tissue evidence="2">Leaf</tissue>
    </source>
</reference>
<dbReference type="PANTHER" id="PTHR33180:SF31">
    <property type="entry name" value="POLYPROTEIN PROTEIN"/>
    <property type="match status" value="1"/>
</dbReference>
<dbReference type="AlphaFoldDB" id="A0A9J5YJ18"/>
<evidence type="ECO:0000313" key="2">
    <source>
        <dbReference type="EMBL" id="KAG5599188.1"/>
    </source>
</evidence>
<accession>A0A9J5YJ18</accession>